<evidence type="ECO:0000256" key="2">
    <source>
        <dbReference type="ARBA" id="ARBA00005876"/>
    </source>
</evidence>
<evidence type="ECO:0000256" key="18">
    <source>
        <dbReference type="SAM" id="Phobius"/>
    </source>
</evidence>
<dbReference type="GO" id="GO:0036376">
    <property type="term" value="P:sodium ion export across plasma membrane"/>
    <property type="evidence" value="ECO:0007669"/>
    <property type="project" value="TreeGrafter"/>
</dbReference>
<dbReference type="PANTHER" id="PTHR11523:SF31">
    <property type="entry name" value="AT04468P-RELATED"/>
    <property type="match status" value="1"/>
</dbReference>
<keyword evidence="6" id="KW-0740">Sodium/potassium transport</keyword>
<dbReference type="Gene3D" id="2.60.40.1660">
    <property type="entry name" value="Na, k-atpase alpha subunit"/>
    <property type="match status" value="1"/>
</dbReference>
<evidence type="ECO:0000256" key="3">
    <source>
        <dbReference type="ARBA" id="ARBA00022448"/>
    </source>
</evidence>
<keyword evidence="7 18" id="KW-0812">Transmembrane</keyword>
<evidence type="ECO:0000313" key="19">
    <source>
        <dbReference type="EMBL" id="JAG02684.1"/>
    </source>
</evidence>
<feature type="transmembrane region" description="Helical" evidence="18">
    <location>
        <begin position="70"/>
        <end position="92"/>
    </location>
</feature>
<comment type="subcellular location">
    <subcellularLocation>
        <location evidence="1">Cell membrane</location>
        <topology evidence="1">Single-pass type II membrane protein</topology>
    </subcellularLocation>
</comment>
<evidence type="ECO:0000256" key="7">
    <source>
        <dbReference type="ARBA" id="ARBA00022692"/>
    </source>
</evidence>
<evidence type="ECO:0000256" key="15">
    <source>
        <dbReference type="ARBA" id="ARBA00023180"/>
    </source>
</evidence>
<evidence type="ECO:0000256" key="11">
    <source>
        <dbReference type="ARBA" id="ARBA00023053"/>
    </source>
</evidence>
<reference evidence="19" key="2">
    <citation type="submission" date="2014-07" db="EMBL/GenBank/DDBJ databases">
        <authorList>
            <person name="Hull J."/>
        </authorList>
    </citation>
    <scope>NUCLEOTIDE SEQUENCE</scope>
</reference>
<evidence type="ECO:0000256" key="5">
    <source>
        <dbReference type="ARBA" id="ARBA00022538"/>
    </source>
</evidence>
<dbReference type="GO" id="GO:0030007">
    <property type="term" value="P:intracellular potassium ion homeostasis"/>
    <property type="evidence" value="ECO:0007669"/>
    <property type="project" value="TreeGrafter"/>
</dbReference>
<sequence>MSKSAGVVKKAGETNNKKNINQKKVGHGYEWEFAKPRENLTTAEKFKRYLYDPSEGTYCGRTPIMWLKLLIAYIILYICIAIFFMICMYGLMLTISKDHPTYVLEESIIGTNPGLGFRPFPDGFDLGNSLVYAVPSNKNDTSRWVNKIKEFLKEYQDPPKKKGARQMCDYDSPPVGGKVCDVPVDTPDWGACTSAKDFGFSTSSPCIIIKLNRIFDWVPEYYNNTNELPDDMPQDLKDYIRGIKDKKRLNTAWLSCHGEAPGDKENLGPMTMYPERGFPGYYYPFTNQEGYLSPLVAVHFRRPAMNTLIAVECRIWAKNTLYAKNPHRGGQGNVHFELLLD</sequence>
<keyword evidence="14" id="KW-1015">Disulfide bond</keyword>
<dbReference type="InterPro" id="IPR038702">
    <property type="entry name" value="Na/K_ATPase_sub_beta_sf"/>
</dbReference>
<proteinExistence type="inferred from homology"/>
<keyword evidence="5" id="KW-0633">Potassium transport</keyword>
<dbReference type="EMBL" id="GBHO01040920">
    <property type="protein sequence ID" value="JAG02684.1"/>
    <property type="molecule type" value="Transcribed_RNA"/>
</dbReference>
<keyword evidence="9" id="KW-0735">Signal-anchor</keyword>
<dbReference type="EMBL" id="GBRD01000570">
    <property type="protein sequence ID" value="JAG65251.1"/>
    <property type="molecule type" value="Transcribed_RNA"/>
</dbReference>
<reference evidence="20" key="3">
    <citation type="submission" date="2014-09" db="EMBL/GenBank/DDBJ databases">
        <authorList>
            <person name="Magalhaes I.L.F."/>
            <person name="Oliveira U."/>
            <person name="Santos F.R."/>
            <person name="Vidigal T.H.D.A."/>
            <person name="Brescovit A.D."/>
            <person name="Santos A.J."/>
        </authorList>
    </citation>
    <scope>NUCLEOTIDE SEQUENCE</scope>
</reference>
<keyword evidence="12" id="KW-0406">Ion transport</keyword>
<reference evidence="19" key="1">
    <citation type="journal article" date="2014" name="PLoS ONE">
        <title>Transcriptome-Based Identification of ABC Transporters in the Western Tarnished Plant Bug Lygus hesperus.</title>
        <authorList>
            <person name="Hull J.J."/>
            <person name="Chaney K."/>
            <person name="Geib S.M."/>
            <person name="Fabrick J.A."/>
            <person name="Brent C.S."/>
            <person name="Walsh D."/>
            <person name="Lavine L.C."/>
        </authorList>
    </citation>
    <scope>NUCLEOTIDE SEQUENCE</scope>
</reference>
<dbReference type="GO" id="GO:1990573">
    <property type="term" value="P:potassium ion import across plasma membrane"/>
    <property type="evidence" value="ECO:0007669"/>
    <property type="project" value="TreeGrafter"/>
</dbReference>
<evidence type="ECO:0000256" key="10">
    <source>
        <dbReference type="ARBA" id="ARBA00022989"/>
    </source>
</evidence>
<gene>
    <name evidence="19" type="primary">nrv2_7</name>
    <name evidence="19" type="ORF">CM83_47960</name>
    <name evidence="21" type="ORF">g.77360</name>
</gene>
<name>A0A0A9W4G9_LYGHE</name>
<dbReference type="PANTHER" id="PTHR11523">
    <property type="entry name" value="SODIUM/POTASSIUM-DEPENDENT ATPASE BETA SUBUNIT"/>
    <property type="match status" value="1"/>
</dbReference>
<dbReference type="EMBL" id="GDHC01017877">
    <property type="protein sequence ID" value="JAQ00752.1"/>
    <property type="molecule type" value="Transcribed_RNA"/>
</dbReference>
<evidence type="ECO:0000256" key="9">
    <source>
        <dbReference type="ARBA" id="ARBA00022968"/>
    </source>
</evidence>
<dbReference type="GO" id="GO:0005890">
    <property type="term" value="C:sodium:potassium-exchanging ATPase complex"/>
    <property type="evidence" value="ECO:0007669"/>
    <property type="project" value="InterPro"/>
</dbReference>
<evidence type="ECO:0000256" key="13">
    <source>
        <dbReference type="ARBA" id="ARBA00023136"/>
    </source>
</evidence>
<evidence type="ECO:0000256" key="17">
    <source>
        <dbReference type="ARBA" id="ARBA00025540"/>
    </source>
</evidence>
<keyword evidence="16" id="KW-0739">Sodium transport</keyword>
<keyword evidence="3" id="KW-0813">Transport</keyword>
<evidence type="ECO:0000256" key="16">
    <source>
        <dbReference type="ARBA" id="ARBA00023201"/>
    </source>
</evidence>
<keyword evidence="11" id="KW-0915">Sodium</keyword>
<dbReference type="FunFam" id="2.60.40.1660:FF:000004">
    <property type="entry name" value="sodium/potassium-transporting ATPase subunit beta-2"/>
    <property type="match status" value="1"/>
</dbReference>
<evidence type="ECO:0000313" key="20">
    <source>
        <dbReference type="EMBL" id="JAG65251.1"/>
    </source>
</evidence>
<evidence type="ECO:0000256" key="12">
    <source>
        <dbReference type="ARBA" id="ARBA00023065"/>
    </source>
</evidence>
<keyword evidence="15" id="KW-0325">Glycoprotein</keyword>
<evidence type="ECO:0000256" key="8">
    <source>
        <dbReference type="ARBA" id="ARBA00022958"/>
    </source>
</evidence>
<dbReference type="GO" id="GO:0001671">
    <property type="term" value="F:ATPase activator activity"/>
    <property type="evidence" value="ECO:0007669"/>
    <property type="project" value="UniProtKB-ARBA"/>
</dbReference>
<keyword evidence="10 18" id="KW-1133">Transmembrane helix</keyword>
<dbReference type="AlphaFoldDB" id="A0A0A9W4G9"/>
<protein>
    <submittedName>
        <fullName evidence="19">Sodium/potassium-transporting ATPase subunit beta-2</fullName>
    </submittedName>
</protein>
<reference evidence="21" key="4">
    <citation type="journal article" date="2016" name="Gigascience">
        <title>De novo construction of an expanded transcriptome assembly for the western tarnished plant bug, Lygus hesperus.</title>
        <authorList>
            <person name="Tassone E.E."/>
            <person name="Geib S.M."/>
            <person name="Hall B."/>
            <person name="Fabrick J.A."/>
            <person name="Brent C.S."/>
            <person name="Hull J.J."/>
        </authorList>
    </citation>
    <scope>NUCLEOTIDE SEQUENCE</scope>
</reference>
<evidence type="ECO:0000256" key="4">
    <source>
        <dbReference type="ARBA" id="ARBA00022475"/>
    </source>
</evidence>
<dbReference type="GO" id="GO:0006883">
    <property type="term" value="P:intracellular sodium ion homeostasis"/>
    <property type="evidence" value="ECO:0007669"/>
    <property type="project" value="TreeGrafter"/>
</dbReference>
<evidence type="ECO:0000313" key="21">
    <source>
        <dbReference type="EMBL" id="JAQ00752.1"/>
    </source>
</evidence>
<keyword evidence="8" id="KW-0630">Potassium</keyword>
<organism evidence="19">
    <name type="scientific">Lygus hesperus</name>
    <name type="common">Western plant bug</name>
    <dbReference type="NCBI Taxonomy" id="30085"/>
    <lineage>
        <taxon>Eukaryota</taxon>
        <taxon>Metazoa</taxon>
        <taxon>Ecdysozoa</taxon>
        <taxon>Arthropoda</taxon>
        <taxon>Hexapoda</taxon>
        <taxon>Insecta</taxon>
        <taxon>Pterygota</taxon>
        <taxon>Neoptera</taxon>
        <taxon>Paraneoptera</taxon>
        <taxon>Hemiptera</taxon>
        <taxon>Heteroptera</taxon>
        <taxon>Panheteroptera</taxon>
        <taxon>Cimicomorpha</taxon>
        <taxon>Miridae</taxon>
        <taxon>Mirini</taxon>
        <taxon>Lygus</taxon>
    </lineage>
</organism>
<accession>A0A0A9W4G9</accession>
<dbReference type="Pfam" id="PF00287">
    <property type="entry name" value="Na_K-ATPase"/>
    <property type="match status" value="1"/>
</dbReference>
<evidence type="ECO:0000256" key="1">
    <source>
        <dbReference type="ARBA" id="ARBA00004401"/>
    </source>
</evidence>
<comment type="function">
    <text evidence="17">This is the non-catalytic component of the active enzyme, which catalyzes the hydrolysis of ATP coupled with the exchange of Na(+) and K(+) ions across the plasma membrane. The beta subunit regulates, through assembly of alpha/beta heterodimers, the number of sodium pumps transported to the plasma membrane.</text>
</comment>
<keyword evidence="13 18" id="KW-0472">Membrane</keyword>
<comment type="similarity">
    <text evidence="2">Belongs to the X(+)/potassium ATPases subunit beta family.</text>
</comment>
<evidence type="ECO:0000256" key="6">
    <source>
        <dbReference type="ARBA" id="ARBA00022607"/>
    </source>
</evidence>
<dbReference type="InterPro" id="IPR000402">
    <property type="entry name" value="Na/K_ATPase_sub_beta"/>
</dbReference>
<keyword evidence="4" id="KW-1003">Cell membrane</keyword>
<evidence type="ECO:0000256" key="14">
    <source>
        <dbReference type="ARBA" id="ARBA00023157"/>
    </source>
</evidence>